<keyword evidence="3" id="KW-1005">Bacterial flagellum biogenesis</keyword>
<comment type="subcellular location">
    <subcellularLocation>
        <location evidence="1">Cytoplasm</location>
        <location evidence="1">Cytosol</location>
    </subcellularLocation>
</comment>
<protein>
    <recommendedName>
        <fullName evidence="7">Flagellar protein FliT</fullName>
    </recommendedName>
</protein>
<evidence type="ECO:0000256" key="1">
    <source>
        <dbReference type="ARBA" id="ARBA00004514"/>
    </source>
</evidence>
<comment type="similarity">
    <text evidence="6">Belongs to the bacillales FliT family.</text>
</comment>
<evidence type="ECO:0000256" key="5">
    <source>
        <dbReference type="ARBA" id="ARBA00093765"/>
    </source>
</evidence>
<evidence type="ECO:0000256" key="6">
    <source>
        <dbReference type="ARBA" id="ARBA00093785"/>
    </source>
</evidence>
<keyword evidence="9" id="KW-1185">Reference proteome</keyword>
<dbReference type="RefSeq" id="WP_136379796.1">
    <property type="nucleotide sequence ID" value="NZ_SLUB01000018.1"/>
</dbReference>
<evidence type="ECO:0000313" key="9">
    <source>
        <dbReference type="Proteomes" id="UP000306477"/>
    </source>
</evidence>
<comment type="function">
    <text evidence="5">May act as an export chaperone for the filament capping protein FliD.</text>
</comment>
<evidence type="ECO:0000256" key="3">
    <source>
        <dbReference type="ARBA" id="ARBA00022795"/>
    </source>
</evidence>
<keyword evidence="8" id="KW-0282">Flagellum</keyword>
<keyword evidence="8" id="KW-0969">Cilium</keyword>
<name>A0A4S3PSQ8_9BACI</name>
<dbReference type="AlphaFoldDB" id="A0A4S3PSQ8"/>
<comment type="caution">
    <text evidence="8">The sequence shown here is derived from an EMBL/GenBank/DDBJ whole genome shotgun (WGS) entry which is preliminary data.</text>
</comment>
<reference evidence="8 9" key="1">
    <citation type="journal article" date="2019" name="Indoor Air">
        <title>Impacts of indoor surface finishes on bacterial viability.</title>
        <authorList>
            <person name="Hu J."/>
            <person name="Maamar S.B."/>
            <person name="Glawe A.J."/>
            <person name="Gottel N."/>
            <person name="Gilbert J.A."/>
            <person name="Hartmann E.M."/>
        </authorList>
    </citation>
    <scope>NUCLEOTIDE SEQUENCE [LARGE SCALE GENOMIC DNA]</scope>
    <source>
        <strain evidence="8 9">AF060A6</strain>
    </source>
</reference>
<keyword evidence="8" id="KW-0966">Cell projection</keyword>
<dbReference type="OrthoDB" id="2353131at2"/>
<dbReference type="EMBL" id="SLUB01000018">
    <property type="protein sequence ID" value="THE12355.1"/>
    <property type="molecule type" value="Genomic_DNA"/>
</dbReference>
<dbReference type="InterPro" id="IPR008622">
    <property type="entry name" value="FliT"/>
</dbReference>
<accession>A0A4S3PSQ8</accession>
<keyword evidence="2" id="KW-0963">Cytoplasm</keyword>
<keyword evidence="4" id="KW-0143">Chaperone</keyword>
<dbReference type="Pfam" id="PF05400">
    <property type="entry name" value="FliT"/>
    <property type="match status" value="1"/>
</dbReference>
<evidence type="ECO:0000313" key="8">
    <source>
        <dbReference type="EMBL" id="THE12355.1"/>
    </source>
</evidence>
<gene>
    <name evidence="8" type="ORF">E1I69_11685</name>
</gene>
<sequence length="116" mass="13679">MKPVGVLYRITKELHSLLSEPVGQEKRDELIESITKFLDEREQLMSDIKPPYKEEERKLGAEIVQMNVFIDERLESLKKEIQQDITNQKMRKTSTTKYINPYQSAPADGMFFDKRK</sequence>
<evidence type="ECO:0000256" key="2">
    <source>
        <dbReference type="ARBA" id="ARBA00022490"/>
    </source>
</evidence>
<evidence type="ECO:0000256" key="4">
    <source>
        <dbReference type="ARBA" id="ARBA00023186"/>
    </source>
</evidence>
<proteinExistence type="inferred from homology"/>
<dbReference type="Proteomes" id="UP000306477">
    <property type="component" value="Unassembled WGS sequence"/>
</dbReference>
<evidence type="ECO:0000256" key="7">
    <source>
        <dbReference type="ARBA" id="ARBA00093797"/>
    </source>
</evidence>
<organism evidence="8 9">
    <name type="scientific">Bacillus timonensis</name>
    <dbReference type="NCBI Taxonomy" id="1033734"/>
    <lineage>
        <taxon>Bacteria</taxon>
        <taxon>Bacillati</taxon>
        <taxon>Bacillota</taxon>
        <taxon>Bacilli</taxon>
        <taxon>Bacillales</taxon>
        <taxon>Bacillaceae</taxon>
        <taxon>Bacillus</taxon>
    </lineage>
</organism>